<dbReference type="AlphaFoldDB" id="A0A1Y1X9J4"/>
<evidence type="ECO:0000256" key="1">
    <source>
        <dbReference type="ARBA" id="ARBA00010643"/>
    </source>
</evidence>
<evidence type="ECO:0000256" key="6">
    <source>
        <dbReference type="ARBA" id="ARBA00023014"/>
    </source>
</evidence>
<evidence type="ECO:0000256" key="5">
    <source>
        <dbReference type="ARBA" id="ARBA00023004"/>
    </source>
</evidence>
<comment type="caution">
    <text evidence="10">The sequence shown here is derived from an EMBL/GenBank/DDBJ whole genome shotgun (WGS) entry which is preliminary data.</text>
</comment>
<evidence type="ECO:0000256" key="7">
    <source>
        <dbReference type="ARBA" id="ARBA00023027"/>
    </source>
</evidence>
<dbReference type="OrthoDB" id="10254187at2759"/>
<dbReference type="PANTHER" id="PTHR10371">
    <property type="entry name" value="NADH DEHYDROGENASE UBIQUINONE FLAVOPROTEIN 2, MITOCHONDRIAL"/>
    <property type="match status" value="1"/>
</dbReference>
<dbReference type="Pfam" id="PF01257">
    <property type="entry name" value="2Fe-2S_thioredx"/>
    <property type="match status" value="1"/>
</dbReference>
<dbReference type="NCBIfam" id="NF005725">
    <property type="entry name" value="PRK07539.1-5"/>
    <property type="match status" value="1"/>
</dbReference>
<keyword evidence="5" id="KW-0408">Iron</keyword>
<keyword evidence="7" id="KW-0520">NAD</keyword>
<keyword evidence="6" id="KW-0411">Iron-sulfur</keyword>
<dbReference type="CDD" id="cd03064">
    <property type="entry name" value="TRX_Fd_NuoE"/>
    <property type="match status" value="1"/>
</dbReference>
<keyword evidence="3" id="KW-0479">Metal-binding</keyword>
<dbReference type="EMBL" id="MCFG01000105">
    <property type="protein sequence ID" value="ORX82004.1"/>
    <property type="molecule type" value="Genomic_DNA"/>
</dbReference>
<reference evidence="10 11" key="2">
    <citation type="submission" date="2016-08" db="EMBL/GenBank/DDBJ databases">
        <title>Pervasive Adenine N6-methylation of Active Genes in Fungi.</title>
        <authorList>
            <consortium name="DOE Joint Genome Institute"/>
            <person name="Mondo S.J."/>
            <person name="Dannebaum R.O."/>
            <person name="Kuo R.C."/>
            <person name="Labutti K."/>
            <person name="Haridas S."/>
            <person name="Kuo A."/>
            <person name="Salamov A."/>
            <person name="Ahrendt S.R."/>
            <person name="Lipzen A."/>
            <person name="Sullivan W."/>
            <person name="Andreopoulos W.B."/>
            <person name="Clum A."/>
            <person name="Lindquist E."/>
            <person name="Daum C."/>
            <person name="Ramamoorthy G.K."/>
            <person name="Gryganskyi A."/>
            <person name="Culley D."/>
            <person name="Magnuson J.K."/>
            <person name="James T.Y."/>
            <person name="O'Malley M.A."/>
            <person name="Stajich J.E."/>
            <person name="Spatafora J.W."/>
            <person name="Visel A."/>
            <person name="Grigoriev I.V."/>
        </authorList>
    </citation>
    <scope>NUCLEOTIDE SEQUENCE [LARGE SCALE GENOMIC DNA]</scope>
    <source>
        <strain evidence="10 11">S4</strain>
    </source>
</reference>
<dbReference type="GO" id="GO:0008137">
    <property type="term" value="F:NADH dehydrogenase (ubiquinone) activity"/>
    <property type="evidence" value="ECO:0007669"/>
    <property type="project" value="UniProtKB-ARBA"/>
</dbReference>
<proteinExistence type="inferred from homology"/>
<evidence type="ECO:0000256" key="3">
    <source>
        <dbReference type="ARBA" id="ARBA00022723"/>
    </source>
</evidence>
<keyword evidence="4" id="KW-1278">Translocase</keyword>
<name>A0A1Y1X9J4_9FUNG</name>
<dbReference type="NCBIfam" id="NF005722">
    <property type="entry name" value="PRK07539.1-2"/>
    <property type="match status" value="1"/>
</dbReference>
<dbReference type="FunFam" id="1.10.10.1590:FF:000001">
    <property type="entry name" value="NADH-quinone oxidoreductase subunit E"/>
    <property type="match status" value="1"/>
</dbReference>
<dbReference type="GO" id="GO:0003954">
    <property type="term" value="F:NADH dehydrogenase activity"/>
    <property type="evidence" value="ECO:0007669"/>
    <property type="project" value="TreeGrafter"/>
</dbReference>
<evidence type="ECO:0000256" key="4">
    <source>
        <dbReference type="ARBA" id="ARBA00022967"/>
    </source>
</evidence>
<protein>
    <submittedName>
        <fullName evidence="10">Uncharacterized protein</fullName>
    </submittedName>
</protein>
<dbReference type="PANTHER" id="PTHR10371:SF3">
    <property type="entry name" value="NADH DEHYDROGENASE [UBIQUINONE] FLAVOPROTEIN 2, MITOCHONDRIAL"/>
    <property type="match status" value="1"/>
</dbReference>
<dbReference type="InterPro" id="IPR002023">
    <property type="entry name" value="NuoE-like"/>
</dbReference>
<feature type="region of interest" description="Disordered" evidence="9">
    <location>
        <begin position="228"/>
        <end position="260"/>
    </location>
</feature>
<keyword evidence="2" id="KW-0001">2Fe-2S</keyword>
<dbReference type="GO" id="GO:0098796">
    <property type="term" value="C:membrane protein complex"/>
    <property type="evidence" value="ECO:0007669"/>
    <property type="project" value="UniProtKB-ARBA"/>
</dbReference>
<dbReference type="GO" id="GO:0005743">
    <property type="term" value="C:mitochondrial inner membrane"/>
    <property type="evidence" value="ECO:0007669"/>
    <property type="project" value="UniProtKB-ARBA"/>
</dbReference>
<dbReference type="GO" id="GO:0006120">
    <property type="term" value="P:mitochondrial electron transport, NADH to ubiquinone"/>
    <property type="evidence" value="ECO:0007669"/>
    <property type="project" value="UniProtKB-ARBA"/>
</dbReference>
<evidence type="ECO:0000256" key="8">
    <source>
        <dbReference type="ARBA" id="ARBA00034078"/>
    </source>
</evidence>
<dbReference type="Proteomes" id="UP000193944">
    <property type="component" value="Unassembled WGS sequence"/>
</dbReference>
<evidence type="ECO:0000313" key="11">
    <source>
        <dbReference type="Proteomes" id="UP000193944"/>
    </source>
</evidence>
<dbReference type="Gene3D" id="3.40.30.10">
    <property type="entry name" value="Glutaredoxin"/>
    <property type="match status" value="1"/>
</dbReference>
<dbReference type="GO" id="GO:0051537">
    <property type="term" value="F:2 iron, 2 sulfur cluster binding"/>
    <property type="evidence" value="ECO:0007669"/>
    <property type="project" value="UniProtKB-KW"/>
</dbReference>
<keyword evidence="11" id="KW-1185">Reference proteome</keyword>
<dbReference type="InterPro" id="IPR036249">
    <property type="entry name" value="Thioredoxin-like_sf"/>
</dbReference>
<dbReference type="InterPro" id="IPR042128">
    <property type="entry name" value="NuoE_dom"/>
</dbReference>
<dbReference type="GO" id="GO:1902494">
    <property type="term" value="C:catalytic complex"/>
    <property type="evidence" value="ECO:0007669"/>
    <property type="project" value="UniProtKB-ARBA"/>
</dbReference>
<accession>A0A1Y1X9J4</accession>
<dbReference type="InterPro" id="IPR041921">
    <property type="entry name" value="NuoE_N"/>
</dbReference>
<dbReference type="NCBIfam" id="TIGR01958">
    <property type="entry name" value="nuoE_fam"/>
    <property type="match status" value="1"/>
</dbReference>
<sequence>MYIKINALLKDKNFHKMFALKSTTSLLSKSVVPKVGLLAARSLSSTPVVARNVMPRTDARPSNSAPFKFTPENLKRAEELLKKYPDDFKRGATIPLLDIAQRQHGWCSVPVMNAVAEFLEIPPIRVYEVATFYTMFHREPRGKYLLQVCTTTPCQVCGSDNIVNTIKKELGINVGETTPDGMFTLIEVECAGACVNAPVMSINDDYYEDLTPASTKKILKQLRKGIVPKRGSQTRHSCEPKTGLTALTSEPVAPPCRPDL</sequence>
<reference evidence="10 11" key="1">
    <citation type="submission" date="2016-08" db="EMBL/GenBank/DDBJ databases">
        <title>A Parts List for Fungal Cellulosomes Revealed by Comparative Genomics.</title>
        <authorList>
            <consortium name="DOE Joint Genome Institute"/>
            <person name="Haitjema C.H."/>
            <person name="Gilmore S.P."/>
            <person name="Henske J.K."/>
            <person name="Solomon K.V."/>
            <person name="De Groot R."/>
            <person name="Kuo A."/>
            <person name="Mondo S.J."/>
            <person name="Salamov A.A."/>
            <person name="Labutti K."/>
            <person name="Zhao Z."/>
            <person name="Chiniquy J."/>
            <person name="Barry K."/>
            <person name="Brewer H.M."/>
            <person name="Purvine S.O."/>
            <person name="Wright A.T."/>
            <person name="Boxma B."/>
            <person name="Van Alen T."/>
            <person name="Hackstein J.H."/>
            <person name="Baker S.E."/>
            <person name="Grigoriev I.V."/>
            <person name="O'Malley M.A."/>
        </authorList>
    </citation>
    <scope>NUCLEOTIDE SEQUENCE [LARGE SCALE GENOMIC DNA]</scope>
    <source>
        <strain evidence="10 11">S4</strain>
    </source>
</reference>
<dbReference type="FunFam" id="3.40.30.10:FF:000022">
    <property type="entry name" value="NADH dehydrogenase flavoprotein 2, mitochondrial"/>
    <property type="match status" value="1"/>
</dbReference>
<dbReference type="STRING" id="1754192.A0A1Y1X9J4"/>
<evidence type="ECO:0000313" key="10">
    <source>
        <dbReference type="EMBL" id="ORX82004.1"/>
    </source>
</evidence>
<dbReference type="SUPFAM" id="SSF52833">
    <property type="entry name" value="Thioredoxin-like"/>
    <property type="match status" value="1"/>
</dbReference>
<comment type="cofactor">
    <cofactor evidence="8">
        <name>[2Fe-2S] cluster</name>
        <dbReference type="ChEBI" id="CHEBI:190135"/>
    </cofactor>
</comment>
<gene>
    <name evidence="10" type="ORF">BCR32DRAFT_267914</name>
</gene>
<dbReference type="Gene3D" id="1.10.10.1590">
    <property type="entry name" value="NADH-quinone oxidoreductase subunit E"/>
    <property type="match status" value="1"/>
</dbReference>
<organism evidence="10 11">
    <name type="scientific">Anaeromyces robustus</name>
    <dbReference type="NCBI Taxonomy" id="1754192"/>
    <lineage>
        <taxon>Eukaryota</taxon>
        <taxon>Fungi</taxon>
        <taxon>Fungi incertae sedis</taxon>
        <taxon>Chytridiomycota</taxon>
        <taxon>Chytridiomycota incertae sedis</taxon>
        <taxon>Neocallimastigomycetes</taxon>
        <taxon>Neocallimastigales</taxon>
        <taxon>Neocallimastigaceae</taxon>
        <taxon>Anaeromyces</taxon>
    </lineage>
</organism>
<evidence type="ECO:0000256" key="9">
    <source>
        <dbReference type="SAM" id="MobiDB-lite"/>
    </source>
</evidence>
<comment type="similarity">
    <text evidence="1">Belongs to the complex I 24 kDa subunit family.</text>
</comment>
<evidence type="ECO:0000256" key="2">
    <source>
        <dbReference type="ARBA" id="ARBA00022714"/>
    </source>
</evidence>
<dbReference type="GO" id="GO:0046872">
    <property type="term" value="F:metal ion binding"/>
    <property type="evidence" value="ECO:0007669"/>
    <property type="project" value="UniProtKB-KW"/>
</dbReference>